<protein>
    <submittedName>
        <fullName evidence="2">Glycosyl transferase family 2</fullName>
    </submittedName>
</protein>
<dbReference type="AlphaFoldDB" id="A0A1G7JWN2"/>
<name>A0A1G7JWN2_9BACL</name>
<gene>
    <name evidence="2" type="ORF">SAMN04488542_108133</name>
</gene>
<evidence type="ECO:0000313" key="3">
    <source>
        <dbReference type="Proteomes" id="UP000198972"/>
    </source>
</evidence>
<keyword evidence="2" id="KW-0808">Transferase</keyword>
<dbReference type="PANTHER" id="PTHR48090:SF7">
    <property type="entry name" value="RFBJ PROTEIN"/>
    <property type="match status" value="1"/>
</dbReference>
<dbReference type="EMBL" id="FNBG01000008">
    <property type="protein sequence ID" value="SDF29353.1"/>
    <property type="molecule type" value="Genomic_DNA"/>
</dbReference>
<dbReference type="STRING" id="670482.SAMN04488542_108133"/>
<accession>A0A1G7JWN2</accession>
<feature type="domain" description="Glycosyltransferase 2-like" evidence="1">
    <location>
        <begin position="128"/>
        <end position="232"/>
    </location>
</feature>
<dbReference type="GO" id="GO:0016740">
    <property type="term" value="F:transferase activity"/>
    <property type="evidence" value="ECO:0007669"/>
    <property type="project" value="UniProtKB-KW"/>
</dbReference>
<proteinExistence type="predicted"/>
<evidence type="ECO:0000313" key="2">
    <source>
        <dbReference type="EMBL" id="SDF29353.1"/>
    </source>
</evidence>
<organism evidence="2 3">
    <name type="scientific">Fontibacillus panacisegetis</name>
    <dbReference type="NCBI Taxonomy" id="670482"/>
    <lineage>
        <taxon>Bacteria</taxon>
        <taxon>Bacillati</taxon>
        <taxon>Bacillota</taxon>
        <taxon>Bacilli</taxon>
        <taxon>Bacillales</taxon>
        <taxon>Paenibacillaceae</taxon>
        <taxon>Fontibacillus</taxon>
    </lineage>
</organism>
<dbReference type="Proteomes" id="UP000198972">
    <property type="component" value="Unassembled WGS sequence"/>
</dbReference>
<reference evidence="2 3" key="1">
    <citation type="submission" date="2016-10" db="EMBL/GenBank/DDBJ databases">
        <authorList>
            <person name="de Groot N.N."/>
        </authorList>
    </citation>
    <scope>NUCLEOTIDE SEQUENCE [LARGE SCALE GENOMIC DNA]</scope>
    <source>
        <strain evidence="2 3">DSM 28129</strain>
    </source>
</reference>
<evidence type="ECO:0000259" key="1">
    <source>
        <dbReference type="Pfam" id="PF00535"/>
    </source>
</evidence>
<dbReference type="InterPro" id="IPR001173">
    <property type="entry name" value="Glyco_trans_2-like"/>
</dbReference>
<dbReference type="InterPro" id="IPR029044">
    <property type="entry name" value="Nucleotide-diphossugar_trans"/>
</dbReference>
<dbReference type="Gene3D" id="3.90.550.10">
    <property type="entry name" value="Spore Coat Polysaccharide Biosynthesis Protein SpsA, Chain A"/>
    <property type="match status" value="1"/>
</dbReference>
<dbReference type="InterPro" id="IPR050256">
    <property type="entry name" value="Glycosyltransferase_2"/>
</dbReference>
<dbReference type="Pfam" id="PF00535">
    <property type="entry name" value="Glycos_transf_2"/>
    <property type="match status" value="1"/>
</dbReference>
<dbReference type="SUPFAM" id="SSF53448">
    <property type="entry name" value="Nucleotide-diphospho-sugar transferases"/>
    <property type="match status" value="1"/>
</dbReference>
<dbReference type="CDD" id="cd00761">
    <property type="entry name" value="Glyco_tranf_GTA_type"/>
    <property type="match status" value="1"/>
</dbReference>
<sequence>MRSKLHRAKPRKNQKTRIRKFKRLRQIRKVPHSEHSEGQKLTETRSDQAVIEKMAIEAGFLASSGIHEGERSCEHMQQSLKSWYRHKMTGEMSFSEVVQLSLAFSRGYTVTARQLGDFLPLPLHGTASVIITASNEEKTLPSVIAQLRRLPFHEIIVVLNGCTDGSYEAVEDHPSVIKLNYPDRLGHDVGRAIGASAATGDILLFTDGDLPLRAEELAPYIISVDRGDDVALNNLSPYLPPFSEQDEVSRSKTFLNQCLGRSDLKANSMTAVPHALSRRAINTIGTASLIVPPKAQALALVHGLKVTAPYTVDVIRNNRVRSGNTGAGNTVARLITGDHIEAIGEAMRIKGIRLGFKTLSRSELAKVRNGI</sequence>
<dbReference type="PANTHER" id="PTHR48090">
    <property type="entry name" value="UNDECAPRENYL-PHOSPHATE 4-DEOXY-4-FORMAMIDO-L-ARABINOSE TRANSFERASE-RELATED"/>
    <property type="match status" value="1"/>
</dbReference>
<keyword evidence="3" id="KW-1185">Reference proteome</keyword>